<dbReference type="EMBL" id="BSNJ01000002">
    <property type="protein sequence ID" value="GLQ20207.1"/>
    <property type="molecule type" value="Genomic_DNA"/>
</dbReference>
<evidence type="ECO:0000313" key="3">
    <source>
        <dbReference type="EMBL" id="GLQ20207.1"/>
    </source>
</evidence>
<accession>A0ABQ5UZS0</accession>
<feature type="transmembrane region" description="Helical" evidence="1">
    <location>
        <begin position="20"/>
        <end position="43"/>
    </location>
</feature>
<feature type="transmembrane region" description="Helical" evidence="1">
    <location>
        <begin position="100"/>
        <end position="120"/>
    </location>
</feature>
<feature type="transmembrane region" description="Helical" evidence="1">
    <location>
        <begin position="219"/>
        <end position="236"/>
    </location>
</feature>
<feature type="transmembrane region" description="Helical" evidence="1">
    <location>
        <begin position="286"/>
        <end position="306"/>
    </location>
</feature>
<reference evidence="3" key="1">
    <citation type="journal article" date="2014" name="Int. J. Syst. Evol. Microbiol.">
        <title>Complete genome of a new Firmicutes species belonging to the dominant human colonic microbiota ('Ruminococcus bicirculans') reveals two chromosomes and a selective capacity to utilize plant glucans.</title>
        <authorList>
            <consortium name="NISC Comparative Sequencing Program"/>
            <person name="Wegmann U."/>
            <person name="Louis P."/>
            <person name="Goesmann A."/>
            <person name="Henrissat B."/>
            <person name="Duncan S.H."/>
            <person name="Flint H.J."/>
        </authorList>
    </citation>
    <scope>NUCLEOTIDE SEQUENCE</scope>
    <source>
        <strain evidence="3">NBRC 108216</strain>
    </source>
</reference>
<organism evidence="3 4">
    <name type="scientific">Algimonas porphyrae</name>
    <dbReference type="NCBI Taxonomy" id="1128113"/>
    <lineage>
        <taxon>Bacteria</taxon>
        <taxon>Pseudomonadati</taxon>
        <taxon>Pseudomonadota</taxon>
        <taxon>Alphaproteobacteria</taxon>
        <taxon>Maricaulales</taxon>
        <taxon>Robiginitomaculaceae</taxon>
        <taxon>Algimonas</taxon>
    </lineage>
</organism>
<evidence type="ECO:0000259" key="2">
    <source>
        <dbReference type="Pfam" id="PF02517"/>
    </source>
</evidence>
<keyword evidence="4" id="KW-1185">Reference proteome</keyword>
<feature type="transmembrane region" description="Helical" evidence="1">
    <location>
        <begin position="140"/>
        <end position="161"/>
    </location>
</feature>
<feature type="transmembrane region" description="Helical" evidence="1">
    <location>
        <begin position="257"/>
        <end position="274"/>
    </location>
</feature>
<dbReference type="RefSeq" id="WP_284370564.1">
    <property type="nucleotide sequence ID" value="NZ_BSNJ01000002.1"/>
</dbReference>
<keyword evidence="1" id="KW-0812">Transmembrane</keyword>
<feature type="transmembrane region" description="Helical" evidence="1">
    <location>
        <begin position="72"/>
        <end position="93"/>
    </location>
</feature>
<comment type="caution">
    <text evidence="3">The sequence shown here is derived from an EMBL/GenBank/DDBJ whole genome shotgun (WGS) entry which is preliminary data.</text>
</comment>
<sequence>MRYYDPSPIGDTRWFTWPIVLWMTIIVWIGGQLILTVPLPFMLGAYDPEGFARLFELFDAETARPKSLFERIGTPSLVVGTLTGGLGLLAYFLGGREKGALWIAMIGIFLTFFGLVPFFMSSAEMTEANELVLSVIGLSPFAYMLMLLTFPVALIGLYWGWTRVHKGTLRALHTTAKRFRWLRVAQSFLIMWIVLGLYGLTLSQFTDNAPQFVFDAARFVPYAILSLLLLPVQSATEEIVVRGYMNKAAIRFLGNKWVAFILTSGLFMALHLANPEASAGAASGNLPIVMSGYFFFGFAACLMVLIDDGLESAIGVHAANNTFAAIFVNYENSVLPTPSIWQVRAEPTGDAISTILILSIVLGLLYLTRQKNRDVTPATVGAAD</sequence>
<feature type="transmembrane region" description="Helical" evidence="1">
    <location>
        <begin position="181"/>
        <end position="199"/>
    </location>
</feature>
<evidence type="ECO:0000313" key="4">
    <source>
        <dbReference type="Proteomes" id="UP001161390"/>
    </source>
</evidence>
<dbReference type="InterPro" id="IPR003675">
    <property type="entry name" value="Rce1/LyrA-like_dom"/>
</dbReference>
<gene>
    <name evidence="3" type="ORF">GCM10007854_11620</name>
</gene>
<evidence type="ECO:0000256" key="1">
    <source>
        <dbReference type="SAM" id="Phobius"/>
    </source>
</evidence>
<reference evidence="3" key="2">
    <citation type="submission" date="2023-01" db="EMBL/GenBank/DDBJ databases">
        <title>Draft genome sequence of Algimonas porphyrae strain NBRC 108216.</title>
        <authorList>
            <person name="Sun Q."/>
            <person name="Mori K."/>
        </authorList>
    </citation>
    <scope>NUCLEOTIDE SEQUENCE</scope>
    <source>
        <strain evidence="3">NBRC 108216</strain>
    </source>
</reference>
<dbReference type="Proteomes" id="UP001161390">
    <property type="component" value="Unassembled WGS sequence"/>
</dbReference>
<dbReference type="Pfam" id="PF02517">
    <property type="entry name" value="Rce1-like"/>
    <property type="match status" value="1"/>
</dbReference>
<feature type="transmembrane region" description="Helical" evidence="1">
    <location>
        <begin position="350"/>
        <end position="367"/>
    </location>
</feature>
<keyword evidence="1" id="KW-1133">Transmembrane helix</keyword>
<proteinExistence type="predicted"/>
<name>A0ABQ5UZS0_9PROT</name>
<protein>
    <recommendedName>
        <fullName evidence="2">CAAX prenyl protease 2/Lysostaphin resistance protein A-like domain-containing protein</fullName>
    </recommendedName>
</protein>
<keyword evidence="1" id="KW-0472">Membrane</keyword>
<feature type="domain" description="CAAX prenyl protease 2/Lysostaphin resistance protein A-like" evidence="2">
    <location>
        <begin position="223"/>
        <end position="323"/>
    </location>
</feature>
<feature type="transmembrane region" description="Helical" evidence="1">
    <location>
        <begin position="313"/>
        <end position="330"/>
    </location>
</feature>